<dbReference type="PANTHER" id="PTHR13832:SF792">
    <property type="entry name" value="GM14286P"/>
    <property type="match status" value="1"/>
</dbReference>
<dbReference type="InterPro" id="IPR036457">
    <property type="entry name" value="PPM-type-like_dom_sf"/>
</dbReference>
<accession>A0A9P3UK31</accession>
<feature type="region of interest" description="Disordered" evidence="1">
    <location>
        <begin position="478"/>
        <end position="497"/>
    </location>
</feature>
<dbReference type="AlphaFoldDB" id="A0A9P3UK31"/>
<dbReference type="SMART" id="SM00332">
    <property type="entry name" value="PP2Cc"/>
    <property type="match status" value="1"/>
</dbReference>
<dbReference type="Gene3D" id="3.60.40.10">
    <property type="entry name" value="PPM-type phosphatase domain"/>
    <property type="match status" value="1"/>
</dbReference>
<dbReference type="Pfam" id="PF00481">
    <property type="entry name" value="PP2C"/>
    <property type="match status" value="1"/>
</dbReference>
<proteinExistence type="predicted"/>
<evidence type="ECO:0000259" key="2">
    <source>
        <dbReference type="PROSITE" id="PS51746"/>
    </source>
</evidence>
<dbReference type="GO" id="GO:0004741">
    <property type="term" value="F:[pyruvate dehydrogenase (acetyl-transferring)]-phosphatase activity"/>
    <property type="evidence" value="ECO:0007669"/>
    <property type="project" value="TreeGrafter"/>
</dbReference>
<keyword evidence="4" id="KW-1185">Reference proteome</keyword>
<dbReference type="InterPro" id="IPR015655">
    <property type="entry name" value="PP2C"/>
</dbReference>
<dbReference type="EMBL" id="BRPK01000001">
    <property type="protein sequence ID" value="GLB34045.1"/>
    <property type="molecule type" value="Genomic_DNA"/>
</dbReference>
<dbReference type="InterPro" id="IPR001932">
    <property type="entry name" value="PPM-type_phosphatase-like_dom"/>
</dbReference>
<feature type="domain" description="PPM-type phosphatase" evidence="2">
    <location>
        <begin position="124"/>
        <end position="554"/>
    </location>
</feature>
<dbReference type="PROSITE" id="PS51746">
    <property type="entry name" value="PPM_2"/>
    <property type="match status" value="1"/>
</dbReference>
<dbReference type="SUPFAM" id="SSF81606">
    <property type="entry name" value="PP2C-like"/>
    <property type="match status" value="1"/>
</dbReference>
<evidence type="ECO:0000313" key="4">
    <source>
        <dbReference type="Proteomes" id="UP001063166"/>
    </source>
</evidence>
<protein>
    <recommendedName>
        <fullName evidence="2">PPM-type phosphatase domain-containing protein</fullName>
    </recommendedName>
</protein>
<evidence type="ECO:0000256" key="1">
    <source>
        <dbReference type="SAM" id="MobiDB-lite"/>
    </source>
</evidence>
<dbReference type="CDD" id="cd00143">
    <property type="entry name" value="PP2Cc"/>
    <property type="match status" value="1"/>
</dbReference>
<dbReference type="GO" id="GO:0005739">
    <property type="term" value="C:mitochondrion"/>
    <property type="evidence" value="ECO:0007669"/>
    <property type="project" value="TreeGrafter"/>
</dbReference>
<dbReference type="OrthoDB" id="420076at2759"/>
<name>A0A9P3UK31_LYOSH</name>
<comment type="caution">
    <text evidence="3">The sequence shown here is derived from an EMBL/GenBank/DDBJ whole genome shotgun (WGS) entry which is preliminary data.</text>
</comment>
<dbReference type="Proteomes" id="UP001063166">
    <property type="component" value="Unassembled WGS sequence"/>
</dbReference>
<sequence length="571" mass="62974">MPFASTPELPLQYTEEAQFYVATVYLTRTFFLKHLYHITHRGRLLNRPRTSPAVVVGTPAYLYYASKSEKHQTFDLAVKVKGADGRPEVTTRSIPLQPMKLVESRIRENATLNTHQRPGGPIWKYATAALASNDPIEDANAHQVIERDESDPSAPGDYLFFAVMDGHGGKETSQLLSRVLISAVALELSNLVTNPRSQPRAGLVQNLKSLLWSSSSQSTRRALDSDPQWVSRAIEDAFVKLDTELINAPIHVLASNIDEEARKKQVLPDLSQHPLALPTMLPAISGSCALMAVFDTAHRDLYVACTGDSRAVAGVWEKAPEGKGQWRVEVLTEDQTGRNPNELKRLQSEHPKDEANDVVREGRILGGLEPSRAFGDARYKWPRQVQEALNQAFLVGNGRPLRPPPPLFKTPPYVTARPVVTHRKLDFPTDGTEPGDKSLRFVVLATDGLWDQLSSEEVVSLVGGHLAGLKGTVPKSELPSLVPTSTGTMGVEGKNKKKPTASGSWAFADDNVSAHLIRNAFGGGDEDHLRKMLSIPAPYSRRYRDDVTVTVVWWEDGKEENAKVTSIKSKL</sequence>
<organism evidence="3 4">
    <name type="scientific">Lyophyllum shimeji</name>
    <name type="common">Hon-shimeji</name>
    <name type="synonym">Tricholoma shimeji</name>
    <dbReference type="NCBI Taxonomy" id="47721"/>
    <lineage>
        <taxon>Eukaryota</taxon>
        <taxon>Fungi</taxon>
        <taxon>Dikarya</taxon>
        <taxon>Basidiomycota</taxon>
        <taxon>Agaricomycotina</taxon>
        <taxon>Agaricomycetes</taxon>
        <taxon>Agaricomycetidae</taxon>
        <taxon>Agaricales</taxon>
        <taxon>Tricholomatineae</taxon>
        <taxon>Lyophyllaceae</taxon>
        <taxon>Lyophyllum</taxon>
    </lineage>
</organism>
<evidence type="ECO:0000313" key="3">
    <source>
        <dbReference type="EMBL" id="GLB34045.1"/>
    </source>
</evidence>
<gene>
    <name evidence="3" type="ORF">LshimejAT787_0109290</name>
</gene>
<reference evidence="3" key="1">
    <citation type="submission" date="2022-07" db="EMBL/GenBank/DDBJ databases">
        <title>The genome of Lyophyllum shimeji provides insight into the initial evolution of ectomycorrhizal fungal genome.</title>
        <authorList>
            <person name="Kobayashi Y."/>
            <person name="Shibata T."/>
            <person name="Hirakawa H."/>
            <person name="Shigenobu S."/>
            <person name="Nishiyama T."/>
            <person name="Yamada A."/>
            <person name="Hasebe M."/>
            <person name="Kawaguchi M."/>
        </authorList>
    </citation>
    <scope>NUCLEOTIDE SEQUENCE</scope>
    <source>
        <strain evidence="3">AT787</strain>
    </source>
</reference>
<dbReference type="PANTHER" id="PTHR13832">
    <property type="entry name" value="PROTEIN PHOSPHATASE 2C"/>
    <property type="match status" value="1"/>
</dbReference>